<reference evidence="2 3" key="1">
    <citation type="submission" date="2020-09" db="EMBL/GenBank/DDBJ databases">
        <title>De no assembly of potato wild relative species, Solanum commersonii.</title>
        <authorList>
            <person name="Cho K."/>
        </authorList>
    </citation>
    <scope>NUCLEOTIDE SEQUENCE [LARGE SCALE GENOMIC DNA]</scope>
    <source>
        <strain evidence="2">LZ3.2</strain>
        <tissue evidence="2">Leaf</tissue>
    </source>
</reference>
<dbReference type="OrthoDB" id="671439at2759"/>
<dbReference type="InterPro" id="IPR036514">
    <property type="entry name" value="SGNH_hydro_sf"/>
</dbReference>
<name>A0A9J5YTK4_SOLCO</name>
<evidence type="ECO:0000313" key="2">
    <source>
        <dbReference type="EMBL" id="KAG5602404.1"/>
    </source>
</evidence>
<dbReference type="Pfam" id="PF00657">
    <property type="entry name" value="Lipase_GDSL"/>
    <property type="match status" value="1"/>
</dbReference>
<protein>
    <recommendedName>
        <fullName evidence="4">Isoamyl acetate-hydrolyzing esterase</fullName>
    </recommendedName>
</protein>
<accession>A0A9J5YTK4</accession>
<dbReference type="PANTHER" id="PTHR14209:SF36">
    <property type="entry name" value="GDSL-LIKE LIPASE_ACYLHYDROLASE FAMILY PROTEIN, EXPRESSED"/>
    <property type="match status" value="1"/>
</dbReference>
<comment type="caution">
    <text evidence="2">The sequence shown here is derived from an EMBL/GenBank/DDBJ whole genome shotgun (WGS) entry which is preliminary data.</text>
</comment>
<evidence type="ECO:0000256" key="1">
    <source>
        <dbReference type="ARBA" id="ARBA00008668"/>
    </source>
</evidence>
<dbReference type="InterPro" id="IPR001087">
    <property type="entry name" value="GDSL"/>
</dbReference>
<organism evidence="2 3">
    <name type="scientific">Solanum commersonii</name>
    <name type="common">Commerson's wild potato</name>
    <name type="synonym">Commerson's nightshade</name>
    <dbReference type="NCBI Taxonomy" id="4109"/>
    <lineage>
        <taxon>Eukaryota</taxon>
        <taxon>Viridiplantae</taxon>
        <taxon>Streptophyta</taxon>
        <taxon>Embryophyta</taxon>
        <taxon>Tracheophyta</taxon>
        <taxon>Spermatophyta</taxon>
        <taxon>Magnoliopsida</taxon>
        <taxon>eudicotyledons</taxon>
        <taxon>Gunneridae</taxon>
        <taxon>Pentapetalae</taxon>
        <taxon>asterids</taxon>
        <taxon>lamiids</taxon>
        <taxon>Solanales</taxon>
        <taxon>Solanaceae</taxon>
        <taxon>Solanoideae</taxon>
        <taxon>Solaneae</taxon>
        <taxon>Solanum</taxon>
    </lineage>
</organism>
<comment type="similarity">
    <text evidence="1">Belongs to the 'GDSL' lipolytic enzyme family.</text>
</comment>
<dbReference type="SUPFAM" id="SSF52266">
    <property type="entry name" value="SGNH hydrolase"/>
    <property type="match status" value="1"/>
</dbReference>
<evidence type="ECO:0008006" key="4">
    <source>
        <dbReference type="Google" id="ProtNLM"/>
    </source>
</evidence>
<dbReference type="AlphaFoldDB" id="A0A9J5YTK4"/>
<dbReference type="Gene3D" id="3.40.50.1110">
    <property type="entry name" value="SGNH hydrolase"/>
    <property type="match status" value="2"/>
</dbReference>
<sequence>MRPQIVLFGDSITEQSYRLGGWGAALADTYTRKADILNRGYGGYNTRWALFLLHHLFPLDAPTPPVAVTIFFGANDAALLGRTSERQHVPLEEYKENLRKMIQHFKKRNTYIGGLTTSIRFRYELGRYVQFLAYLYCIFKKCSPSVLVLLITPPPIDETGRFEYARSLYGDKAMQLPERTNEVAGEYAKQCVELAEELGLPSVNLWSKMQETEGWQRKFLSDGLHLTPDGNAIVYQEVIKVFNETSLSAAKMPADVPHHSIIDGQNIEKAFQLQCPAI</sequence>
<dbReference type="EMBL" id="JACXVP010000006">
    <property type="protein sequence ID" value="KAG5602404.1"/>
    <property type="molecule type" value="Genomic_DNA"/>
</dbReference>
<dbReference type="Proteomes" id="UP000824120">
    <property type="component" value="Chromosome 6"/>
</dbReference>
<dbReference type="PANTHER" id="PTHR14209">
    <property type="entry name" value="ISOAMYL ACETATE-HYDROLYZING ESTERASE 1"/>
    <property type="match status" value="1"/>
</dbReference>
<proteinExistence type="inferred from homology"/>
<dbReference type="CDD" id="cd01838">
    <property type="entry name" value="Isoamyl_acetate_hydrolase_like"/>
    <property type="match status" value="1"/>
</dbReference>
<dbReference type="InterPro" id="IPR045136">
    <property type="entry name" value="Iah1-like"/>
</dbReference>
<gene>
    <name evidence="2" type="ORF">H5410_033774</name>
</gene>
<dbReference type="GO" id="GO:0016788">
    <property type="term" value="F:hydrolase activity, acting on ester bonds"/>
    <property type="evidence" value="ECO:0007669"/>
    <property type="project" value="InterPro"/>
</dbReference>
<keyword evidence="3" id="KW-1185">Reference proteome</keyword>
<evidence type="ECO:0000313" key="3">
    <source>
        <dbReference type="Proteomes" id="UP000824120"/>
    </source>
</evidence>